<sequence>DSHSDINAAFGPRRSISSSPYSDHQLLSSLIEIKNDLSAEVRVLTRRMTHIDEQISQIFNILSPLHSSVVSNPEPAISNITQSSSPQPLLSRISSQSSPIRPSVLLLTTTTSSATNYTDAKSSPVFEAPSFYSDISAKTQFFDANQSSSSISDIQDVSLKSKTNDQSPTKQTSDTDSIV</sequence>
<dbReference type="EMBL" id="CAJOAY010028384">
    <property type="protein sequence ID" value="CAF4405398.1"/>
    <property type="molecule type" value="Genomic_DNA"/>
</dbReference>
<proteinExistence type="predicted"/>
<feature type="region of interest" description="Disordered" evidence="1">
    <location>
        <begin position="1"/>
        <end position="21"/>
    </location>
</feature>
<feature type="compositionally biased region" description="Low complexity" evidence="1">
    <location>
        <begin position="146"/>
        <end position="156"/>
    </location>
</feature>
<dbReference type="AlphaFoldDB" id="A0A820PER1"/>
<evidence type="ECO:0000313" key="3">
    <source>
        <dbReference type="Proteomes" id="UP000663881"/>
    </source>
</evidence>
<feature type="non-terminal residue" evidence="2">
    <location>
        <position position="1"/>
    </location>
</feature>
<protein>
    <submittedName>
        <fullName evidence="2">Uncharacterized protein</fullName>
    </submittedName>
</protein>
<gene>
    <name evidence="2" type="ORF">OKA104_LOCUS51634</name>
</gene>
<feature type="compositionally biased region" description="Polar residues" evidence="1">
    <location>
        <begin position="158"/>
        <end position="179"/>
    </location>
</feature>
<reference evidence="2" key="1">
    <citation type="submission" date="2021-02" db="EMBL/GenBank/DDBJ databases">
        <authorList>
            <person name="Nowell W R."/>
        </authorList>
    </citation>
    <scope>NUCLEOTIDE SEQUENCE</scope>
</reference>
<dbReference type="Proteomes" id="UP000663881">
    <property type="component" value="Unassembled WGS sequence"/>
</dbReference>
<evidence type="ECO:0000313" key="2">
    <source>
        <dbReference type="EMBL" id="CAF4405398.1"/>
    </source>
</evidence>
<name>A0A820PER1_9BILA</name>
<comment type="caution">
    <text evidence="2">The sequence shown here is derived from an EMBL/GenBank/DDBJ whole genome shotgun (WGS) entry which is preliminary data.</text>
</comment>
<accession>A0A820PER1</accession>
<evidence type="ECO:0000256" key="1">
    <source>
        <dbReference type="SAM" id="MobiDB-lite"/>
    </source>
</evidence>
<feature type="non-terminal residue" evidence="2">
    <location>
        <position position="179"/>
    </location>
</feature>
<feature type="region of interest" description="Disordered" evidence="1">
    <location>
        <begin position="145"/>
        <end position="179"/>
    </location>
</feature>
<organism evidence="2 3">
    <name type="scientific">Adineta steineri</name>
    <dbReference type="NCBI Taxonomy" id="433720"/>
    <lineage>
        <taxon>Eukaryota</taxon>
        <taxon>Metazoa</taxon>
        <taxon>Spiralia</taxon>
        <taxon>Gnathifera</taxon>
        <taxon>Rotifera</taxon>
        <taxon>Eurotatoria</taxon>
        <taxon>Bdelloidea</taxon>
        <taxon>Adinetida</taxon>
        <taxon>Adinetidae</taxon>
        <taxon>Adineta</taxon>
    </lineage>
</organism>